<feature type="domain" description="HTH cro/C1-type" evidence="1">
    <location>
        <begin position="7"/>
        <end position="61"/>
    </location>
</feature>
<dbReference type="CDD" id="cd00093">
    <property type="entry name" value="HTH_XRE"/>
    <property type="match status" value="1"/>
</dbReference>
<dbReference type="EMBL" id="JARVQW010000001">
    <property type="protein sequence ID" value="MDH2304818.1"/>
    <property type="molecule type" value="Genomic_DNA"/>
</dbReference>
<evidence type="ECO:0000259" key="1">
    <source>
        <dbReference type="PROSITE" id="PS50943"/>
    </source>
</evidence>
<protein>
    <submittedName>
        <fullName evidence="2">S24 family peptidase</fullName>
    </submittedName>
</protein>
<dbReference type="RefSeq" id="WP_272671214.1">
    <property type="nucleotide sequence ID" value="NZ_JARVQW010000001.1"/>
</dbReference>
<dbReference type="InterPro" id="IPR039418">
    <property type="entry name" value="LexA-like"/>
</dbReference>
<dbReference type="InterPro" id="IPR015927">
    <property type="entry name" value="Peptidase_S24_S26A/B/C"/>
</dbReference>
<accession>A0AB35LAR3</accession>
<dbReference type="InterPro" id="IPR001387">
    <property type="entry name" value="Cro/C1-type_HTH"/>
</dbReference>
<gene>
    <name evidence="2" type="ORF">QDQ51_05215</name>
</gene>
<reference evidence="2" key="1">
    <citation type="submission" date="2023-04" db="EMBL/GenBank/DDBJ databases">
        <authorList>
            <person name="Li W."/>
        </authorList>
    </citation>
    <scope>NUCLEOTIDE SEQUENCE</scope>
    <source>
        <strain evidence="2">QITACRE101</strain>
    </source>
</reference>
<dbReference type="InterPro" id="IPR050077">
    <property type="entry name" value="LexA_repressor"/>
</dbReference>
<dbReference type="Proteomes" id="UP001162044">
    <property type="component" value="Unassembled WGS sequence"/>
</dbReference>
<dbReference type="PANTHER" id="PTHR33516:SF2">
    <property type="entry name" value="LEXA REPRESSOR-RELATED"/>
    <property type="match status" value="1"/>
</dbReference>
<dbReference type="PANTHER" id="PTHR33516">
    <property type="entry name" value="LEXA REPRESSOR"/>
    <property type="match status" value="1"/>
</dbReference>
<reference evidence="2" key="2">
    <citation type="submission" date="2023-10" db="EMBL/GenBank/DDBJ databases">
        <title>Analysis of Resistance Genes of Carbapenem-resistant Providencia rettgeri.</title>
        <authorList>
            <person name="Liu M."/>
        </authorList>
    </citation>
    <scope>NUCLEOTIDE SEQUENCE</scope>
    <source>
        <strain evidence="2">QITACRE101</strain>
    </source>
</reference>
<name>A0AB35LAR3_PRORE</name>
<sequence length="215" mass="23719">MSMGDRIRERRKELKLTQEALAKIAGVNRVTVTGWEKDDYQPNGANLQALAEALKCNPIWLVEGTGSCDTPYTRGLSVSVRELPVLSWVQAGTWTETDSGVCLDDVNEYITTTLSLSSGAFALRVNGSSMTTIVKNASIPDGSIVIVEPDLTRFSSINGKIVVAYIHGGTEATLKKFVEDWPNRYLIPLNPFYKTIDFDENCRIVGVVKQVLIDF</sequence>
<dbReference type="InterPro" id="IPR010982">
    <property type="entry name" value="Lambda_DNA-bd_dom_sf"/>
</dbReference>
<proteinExistence type="predicted"/>
<evidence type="ECO:0000313" key="2">
    <source>
        <dbReference type="EMBL" id="MDH2304818.1"/>
    </source>
</evidence>
<evidence type="ECO:0000313" key="3">
    <source>
        <dbReference type="Proteomes" id="UP001162044"/>
    </source>
</evidence>
<dbReference type="AlphaFoldDB" id="A0AB35LAR3"/>
<dbReference type="GO" id="GO:0003677">
    <property type="term" value="F:DNA binding"/>
    <property type="evidence" value="ECO:0007669"/>
    <property type="project" value="InterPro"/>
</dbReference>
<dbReference type="Gene3D" id="2.10.109.10">
    <property type="entry name" value="Umud Fragment, subunit A"/>
    <property type="match status" value="1"/>
</dbReference>
<dbReference type="SMART" id="SM00530">
    <property type="entry name" value="HTH_XRE"/>
    <property type="match status" value="1"/>
</dbReference>
<dbReference type="InterPro" id="IPR036286">
    <property type="entry name" value="LexA/Signal_pep-like_sf"/>
</dbReference>
<dbReference type="Pfam" id="PF00717">
    <property type="entry name" value="Peptidase_S24"/>
    <property type="match status" value="1"/>
</dbReference>
<organism evidence="2 3">
    <name type="scientific">Providencia rettgeri</name>
    <dbReference type="NCBI Taxonomy" id="587"/>
    <lineage>
        <taxon>Bacteria</taxon>
        <taxon>Pseudomonadati</taxon>
        <taxon>Pseudomonadota</taxon>
        <taxon>Gammaproteobacteria</taxon>
        <taxon>Enterobacterales</taxon>
        <taxon>Morganellaceae</taxon>
        <taxon>Providencia</taxon>
    </lineage>
</organism>
<dbReference type="PROSITE" id="PS50943">
    <property type="entry name" value="HTH_CROC1"/>
    <property type="match status" value="1"/>
</dbReference>
<dbReference type="Gene3D" id="1.10.260.40">
    <property type="entry name" value="lambda repressor-like DNA-binding domains"/>
    <property type="match status" value="1"/>
</dbReference>
<dbReference type="SUPFAM" id="SSF51306">
    <property type="entry name" value="LexA/Signal peptidase"/>
    <property type="match status" value="1"/>
</dbReference>
<dbReference type="CDD" id="cd06529">
    <property type="entry name" value="S24_LexA-like"/>
    <property type="match status" value="1"/>
</dbReference>
<dbReference type="SUPFAM" id="SSF47413">
    <property type="entry name" value="lambda repressor-like DNA-binding domains"/>
    <property type="match status" value="1"/>
</dbReference>
<comment type="caution">
    <text evidence="2">The sequence shown here is derived from an EMBL/GenBank/DDBJ whole genome shotgun (WGS) entry which is preliminary data.</text>
</comment>
<dbReference type="Pfam" id="PF01381">
    <property type="entry name" value="HTH_3"/>
    <property type="match status" value="1"/>
</dbReference>